<dbReference type="AlphaFoldDB" id="A0A8K0KSH1"/>
<comment type="caution">
    <text evidence="2">The sequence shown here is derived from an EMBL/GenBank/DDBJ whole genome shotgun (WGS) entry which is preliminary data.</text>
</comment>
<sequence>MSYTQSGTYGVSLVPGRQSSVGNNRWPSAAEAVRDMKENMKFGQKNKSPFHDWRRLWSDTILFQVADVNQGPDLRQQVNAMTDRVQEARRRLGDRGELERFLHDRDPSITLVKKPYQGPDGSFEDIDYEETVRNHPGFVKQFENYHLYVWTTDVPADRNARTPDQARLWSVKTHTPPIQAIIHSANRFHGDANCG</sequence>
<protein>
    <submittedName>
        <fullName evidence="2">Uncharacterized protein</fullName>
    </submittedName>
</protein>
<evidence type="ECO:0000256" key="1">
    <source>
        <dbReference type="SAM" id="MobiDB-lite"/>
    </source>
</evidence>
<name>A0A8K0KSH1_9PEZI</name>
<dbReference type="OrthoDB" id="10286844at2759"/>
<proteinExistence type="predicted"/>
<evidence type="ECO:0000313" key="3">
    <source>
        <dbReference type="Proteomes" id="UP000809789"/>
    </source>
</evidence>
<organism evidence="2 3">
    <name type="scientific">Elsinoe batatas</name>
    <dbReference type="NCBI Taxonomy" id="2601811"/>
    <lineage>
        <taxon>Eukaryota</taxon>
        <taxon>Fungi</taxon>
        <taxon>Dikarya</taxon>
        <taxon>Ascomycota</taxon>
        <taxon>Pezizomycotina</taxon>
        <taxon>Dothideomycetes</taxon>
        <taxon>Dothideomycetidae</taxon>
        <taxon>Myriangiales</taxon>
        <taxon>Elsinoaceae</taxon>
        <taxon>Elsinoe</taxon>
    </lineage>
</organism>
<dbReference type="EMBL" id="JAESVG020000010">
    <property type="protein sequence ID" value="KAG8623014.1"/>
    <property type="molecule type" value="Genomic_DNA"/>
</dbReference>
<dbReference type="Proteomes" id="UP000809789">
    <property type="component" value="Unassembled WGS sequence"/>
</dbReference>
<reference evidence="2" key="1">
    <citation type="submission" date="2021-07" db="EMBL/GenBank/DDBJ databases">
        <title>Elsinoe batatas strain:CRI-CJ2 Genome sequencing and assembly.</title>
        <authorList>
            <person name="Huang L."/>
        </authorList>
    </citation>
    <scope>NUCLEOTIDE SEQUENCE</scope>
    <source>
        <strain evidence="2">CRI-CJ2</strain>
    </source>
</reference>
<keyword evidence="3" id="KW-1185">Reference proteome</keyword>
<accession>A0A8K0KSH1</accession>
<evidence type="ECO:0000313" key="2">
    <source>
        <dbReference type="EMBL" id="KAG8623014.1"/>
    </source>
</evidence>
<feature type="region of interest" description="Disordered" evidence="1">
    <location>
        <begin position="1"/>
        <end position="25"/>
    </location>
</feature>
<gene>
    <name evidence="2" type="ORF">KVT40_007990</name>
</gene>